<evidence type="ECO:0000256" key="4">
    <source>
        <dbReference type="ARBA" id="ARBA00022827"/>
    </source>
</evidence>
<feature type="domain" description="FAD dependent oxidoreductase" evidence="7">
    <location>
        <begin position="11"/>
        <end position="361"/>
    </location>
</feature>
<dbReference type="EMBL" id="JFHE01000048">
    <property type="protein sequence ID" value="KDR26918.1"/>
    <property type="molecule type" value="Genomic_DNA"/>
</dbReference>
<dbReference type="Gene3D" id="6.10.250.1890">
    <property type="match status" value="1"/>
</dbReference>
<evidence type="ECO:0000256" key="1">
    <source>
        <dbReference type="ARBA" id="ARBA00001974"/>
    </source>
</evidence>
<evidence type="ECO:0000313" key="9">
    <source>
        <dbReference type="EMBL" id="GGD70942.1"/>
    </source>
</evidence>
<dbReference type="Proteomes" id="UP000027439">
    <property type="component" value="Unassembled WGS sequence"/>
</dbReference>
<dbReference type="OrthoDB" id="9766796at2"/>
<dbReference type="GO" id="GO:0009331">
    <property type="term" value="C:glycerol-3-phosphate dehydrogenase (FAD) complex"/>
    <property type="evidence" value="ECO:0007669"/>
    <property type="project" value="UniProtKB-UniRule"/>
</dbReference>
<keyword evidence="3 6" id="KW-0285">Flavoprotein</keyword>
<dbReference type="InterPro" id="IPR006076">
    <property type="entry name" value="FAD-dep_OxRdtase"/>
</dbReference>
<dbReference type="Pfam" id="PF01266">
    <property type="entry name" value="DAO"/>
    <property type="match status" value="1"/>
</dbReference>
<dbReference type="InterPro" id="IPR031656">
    <property type="entry name" value="DAO_C"/>
</dbReference>
<dbReference type="PROSITE" id="PS00977">
    <property type="entry name" value="FAD_G3PDH_1"/>
    <property type="match status" value="1"/>
</dbReference>
<dbReference type="Pfam" id="PF16901">
    <property type="entry name" value="DAO_C"/>
    <property type="match status" value="1"/>
</dbReference>
<keyword evidence="5 6" id="KW-0560">Oxidoreductase</keyword>
<evidence type="ECO:0000259" key="7">
    <source>
        <dbReference type="Pfam" id="PF01266"/>
    </source>
</evidence>
<reference evidence="9" key="1">
    <citation type="journal article" date="2014" name="Int. J. Syst. Evol. Microbiol.">
        <title>Complete genome of a new Firmicutes species belonging to the dominant human colonic microbiota ('Ruminococcus bicirculans') reveals two chromosomes and a selective capacity to utilize plant glucans.</title>
        <authorList>
            <consortium name="NISC Comparative Sequencing Program"/>
            <person name="Wegmann U."/>
            <person name="Louis P."/>
            <person name="Goesmann A."/>
            <person name="Henrissat B."/>
            <person name="Duncan S.H."/>
            <person name="Flint H.J."/>
        </authorList>
    </citation>
    <scope>NUCLEOTIDE SEQUENCE</scope>
    <source>
        <strain evidence="9">CGMCC 1.11013</strain>
    </source>
</reference>
<evidence type="ECO:0000313" key="11">
    <source>
        <dbReference type="Proteomes" id="UP000027439"/>
    </source>
</evidence>
<dbReference type="eggNOG" id="COG0578">
    <property type="taxonomic scope" value="Bacteria"/>
</dbReference>
<comment type="similarity">
    <text evidence="2 6">Belongs to the FAD-dependent glycerol-3-phosphate dehydrogenase family.</text>
</comment>
<evidence type="ECO:0000313" key="10">
    <source>
        <dbReference type="EMBL" id="KDR26918.1"/>
    </source>
</evidence>
<dbReference type="PRINTS" id="PR01001">
    <property type="entry name" value="FADG3PDH"/>
</dbReference>
<evidence type="ECO:0000256" key="5">
    <source>
        <dbReference type="ARBA" id="ARBA00023002"/>
    </source>
</evidence>
<dbReference type="AlphaFoldDB" id="A0A069NEQ8"/>
<dbReference type="NCBIfam" id="NF008899">
    <property type="entry name" value="PRK12266.1"/>
    <property type="match status" value="1"/>
</dbReference>
<reference evidence="9" key="4">
    <citation type="submission" date="2024-05" db="EMBL/GenBank/DDBJ databases">
        <authorList>
            <person name="Sun Q."/>
            <person name="Zhou Y."/>
        </authorList>
    </citation>
    <scope>NUCLEOTIDE SEQUENCE</scope>
    <source>
        <strain evidence="9">CGMCC 1.11013</strain>
    </source>
</reference>
<dbReference type="PANTHER" id="PTHR11985">
    <property type="entry name" value="GLYCEROL-3-PHOSPHATE DEHYDROGENASE"/>
    <property type="match status" value="1"/>
</dbReference>
<evidence type="ECO:0000256" key="2">
    <source>
        <dbReference type="ARBA" id="ARBA00007330"/>
    </source>
</evidence>
<evidence type="ECO:0000256" key="6">
    <source>
        <dbReference type="RuleBase" id="RU361217"/>
    </source>
</evidence>
<dbReference type="InterPro" id="IPR000447">
    <property type="entry name" value="G3P_DH_FAD-dep"/>
</dbReference>
<dbReference type="PANTHER" id="PTHR11985:SF15">
    <property type="entry name" value="GLYCEROL-3-PHOSPHATE DEHYDROGENASE, MITOCHONDRIAL"/>
    <property type="match status" value="1"/>
</dbReference>
<evidence type="ECO:0000259" key="8">
    <source>
        <dbReference type="Pfam" id="PF16901"/>
    </source>
</evidence>
<keyword evidence="12" id="KW-1185">Reference proteome</keyword>
<dbReference type="STRING" id="1071679.BG57_24145"/>
<dbReference type="PROSITE" id="PS00978">
    <property type="entry name" value="FAD_G3PDH_2"/>
    <property type="match status" value="1"/>
</dbReference>
<dbReference type="SUPFAM" id="SSF51905">
    <property type="entry name" value="FAD/NAD(P)-binding domain"/>
    <property type="match status" value="1"/>
</dbReference>
<feature type="domain" description="Alpha-glycerophosphate oxidase C-terminal" evidence="8">
    <location>
        <begin position="384"/>
        <end position="486"/>
    </location>
</feature>
<name>A0A069NEQ8_9BURK</name>
<comment type="catalytic activity">
    <reaction evidence="6">
        <text>a quinone + sn-glycerol 3-phosphate = dihydroxyacetone phosphate + a quinol</text>
        <dbReference type="Rhea" id="RHEA:18977"/>
        <dbReference type="ChEBI" id="CHEBI:24646"/>
        <dbReference type="ChEBI" id="CHEBI:57597"/>
        <dbReference type="ChEBI" id="CHEBI:57642"/>
        <dbReference type="ChEBI" id="CHEBI:132124"/>
        <dbReference type="EC" id="1.1.5.3"/>
    </reaction>
</comment>
<evidence type="ECO:0000256" key="3">
    <source>
        <dbReference type="ARBA" id="ARBA00022630"/>
    </source>
</evidence>
<dbReference type="EC" id="1.1.5.3" evidence="6"/>
<dbReference type="Gene3D" id="1.10.8.870">
    <property type="entry name" value="Alpha-glycerophosphate oxidase, cap domain"/>
    <property type="match status" value="1"/>
</dbReference>
<evidence type="ECO:0000313" key="12">
    <source>
        <dbReference type="Proteomes" id="UP000597138"/>
    </source>
</evidence>
<dbReference type="InterPro" id="IPR038299">
    <property type="entry name" value="DAO_C_sf"/>
</dbReference>
<comment type="cofactor">
    <cofactor evidence="1 6">
        <name>FAD</name>
        <dbReference type="ChEBI" id="CHEBI:57692"/>
    </cofactor>
</comment>
<dbReference type="GO" id="GO:0004368">
    <property type="term" value="F:glycerol-3-phosphate dehydrogenase (quinone) activity"/>
    <property type="evidence" value="ECO:0007669"/>
    <property type="project" value="UniProtKB-EC"/>
</dbReference>
<dbReference type="Gene3D" id="3.50.50.60">
    <property type="entry name" value="FAD/NAD(P)-binding domain"/>
    <property type="match status" value="1"/>
</dbReference>
<comment type="caution">
    <text evidence="10">The sequence shown here is derived from an EMBL/GenBank/DDBJ whole genome shotgun (WGS) entry which is preliminary data.</text>
</comment>
<dbReference type="Proteomes" id="UP000597138">
    <property type="component" value="Unassembled WGS sequence"/>
</dbReference>
<dbReference type="Gene3D" id="3.30.9.10">
    <property type="entry name" value="D-Amino Acid Oxidase, subunit A, domain 2"/>
    <property type="match status" value="1"/>
</dbReference>
<dbReference type="NCBIfam" id="NF009906">
    <property type="entry name" value="PRK13369.1"/>
    <property type="match status" value="1"/>
</dbReference>
<keyword evidence="4" id="KW-0274">FAD</keyword>
<proteinExistence type="inferred from homology"/>
<dbReference type="EMBL" id="BMEG01000004">
    <property type="protein sequence ID" value="GGD70942.1"/>
    <property type="molecule type" value="Genomic_DNA"/>
</dbReference>
<reference evidence="12" key="3">
    <citation type="journal article" date="2019" name="Int. J. Syst. Evol. Microbiol.">
        <title>The Global Catalogue of Microorganisms (GCM) 10K type strain sequencing project: providing services to taxonomists for standard genome sequencing and annotation.</title>
        <authorList>
            <consortium name="The Broad Institute Genomics Platform"/>
            <consortium name="The Broad Institute Genome Sequencing Center for Infectious Disease"/>
            <person name="Wu L."/>
            <person name="Ma J."/>
        </authorList>
    </citation>
    <scope>NUCLEOTIDE SEQUENCE [LARGE SCALE GENOMIC DNA]</scope>
    <source>
        <strain evidence="12">CGMCC 1.11013</strain>
    </source>
</reference>
<gene>
    <name evidence="9" type="primary">glpD</name>
    <name evidence="10" type="ORF">BG57_24145</name>
    <name evidence="9" type="ORF">GCM10010985_26820</name>
</gene>
<accession>A0A069NEQ8</accession>
<dbReference type="InterPro" id="IPR036188">
    <property type="entry name" value="FAD/NAD-bd_sf"/>
</dbReference>
<sequence>MAEREARVDCDVLVVGGGINGAGIARDLSGRGVRVMLVEQHDLAQHTSSASTKLIHGGLRYLEYGEFGLVRKALQEREVLLSVAPHLIAPLRFVMPHVPALRPAWMIRAGLFLYDHLSRRAVLEGSRSVNLRTHVAGAPLVDSIRRGFIYSDAAVDDARLVVLNALGAHERGAQIATRTRFVSASRGENEWRVLIADAAGHQREVSARALVNAAGPWVNALAAGETSTRAMRLVKGSHIVTRKLFDHDHAYIFQNDDRRIIFAIPWQRHYTLIGTTDVDYKGPLADVRIAPEEIDYLCAAVNRYFRKPVSASDVVWSYAGVRPLLADGADEAASATRDYELQLDTARAPLLTIFGGKITTYRRLAEEAVERLAGPLAITAPAWTHAAPLPGGEMLHADFPQFVRGLGERYPFLPPELAQRYARAYGTRADVMLAGIESMPALGAPLTPGLYEAEARYLVEHEWALTADDILWRRTKLGLEASAEDIERLEAWISARRRGPGQLGDAPCAPLSA</sequence>
<dbReference type="RefSeq" id="WP_052006043.1">
    <property type="nucleotide sequence ID" value="NZ_BMEG01000004.1"/>
</dbReference>
<reference evidence="10 11" key="2">
    <citation type="submission" date="2014-03" db="EMBL/GenBank/DDBJ databases">
        <title>Draft Genome Sequences of Four Burkholderia Strains.</title>
        <authorList>
            <person name="Liu X.Y."/>
            <person name="Li C.X."/>
            <person name="Xu J.H."/>
        </authorList>
    </citation>
    <scope>NUCLEOTIDE SEQUENCE [LARGE SCALE GENOMIC DNA]</scope>
    <source>
        <strain evidence="10 11">R27</strain>
    </source>
</reference>
<organism evidence="10 11">
    <name type="scientific">Caballeronia grimmiae</name>
    <dbReference type="NCBI Taxonomy" id="1071679"/>
    <lineage>
        <taxon>Bacteria</taxon>
        <taxon>Pseudomonadati</taxon>
        <taxon>Pseudomonadota</taxon>
        <taxon>Betaproteobacteria</taxon>
        <taxon>Burkholderiales</taxon>
        <taxon>Burkholderiaceae</taxon>
        <taxon>Caballeronia</taxon>
    </lineage>
</organism>
<dbReference type="GO" id="GO:0046168">
    <property type="term" value="P:glycerol-3-phosphate catabolic process"/>
    <property type="evidence" value="ECO:0007669"/>
    <property type="project" value="TreeGrafter"/>
</dbReference>
<protein>
    <recommendedName>
        <fullName evidence="6">Glycerol-3-phosphate dehydrogenase</fullName>
        <ecNumber evidence="6">1.1.5.3</ecNumber>
    </recommendedName>
</protein>